<keyword evidence="1" id="KW-0378">Hydrolase</keyword>
<evidence type="ECO:0000313" key="3">
    <source>
        <dbReference type="Proteomes" id="UP001519287"/>
    </source>
</evidence>
<keyword evidence="3" id="KW-1185">Reference proteome</keyword>
<evidence type="ECO:0000313" key="2">
    <source>
        <dbReference type="EMBL" id="MBP1990671.1"/>
    </source>
</evidence>
<accession>A0ABS4IUY2</accession>
<dbReference type="SUPFAM" id="SSF55545">
    <property type="entry name" value="beta-N-acetylhexosaminidase-like domain"/>
    <property type="match status" value="1"/>
</dbReference>
<name>A0ABS4IUY2_9BACL</name>
<dbReference type="RefSeq" id="WP_209971443.1">
    <property type="nucleotide sequence ID" value="NZ_JAGGLB010000006.1"/>
</dbReference>
<dbReference type="Gene3D" id="3.30.379.10">
    <property type="entry name" value="Chitobiase/beta-hexosaminidase domain 2-like"/>
    <property type="match status" value="1"/>
</dbReference>
<dbReference type="PANTHER" id="PTHR47406:SF2">
    <property type="entry name" value="ALPHA GLUCURONIDASE N-TERMINAL DOMAIN-CONTAINING PROTEIN"/>
    <property type="match status" value="1"/>
</dbReference>
<sequence length="858" mass="95312">MKQMNGFTLVDNGIGRAAIVAMGAGRALEAIEAMKAGEPGEAGGAGGARSAVNAAALANEHVRSSAELLVYYIQLATGAELPILAEGDIPNARAEYDAIIFVGLGSLLFDGVQDSLNSMNDEGFVIQTQDKAILIAGNSSWGTMHGVCEFLEQYVGVRWLMPGPDGEDVPASPTLWIPHIELRQQPAFMSRTFSPLKFADNMNGPLHYEWALRNRLPYRFNAHHNMSVLFSPEKYGETHPEFYPMREGKRYIPPVEINYEWQPDFSNPATVQAAIETIVQYFDGNPQQSCYSLGINDSSGYCEEDPDHPHYTSKLNSKGFVDMSDIYYKWVNQVAEGVLQVHPDKWFGLLAYENVIDPPSFPLHPRVVPVITKDRMTWIDPDVAAGDQLRLQEWQKTAASTGWYDYIYGSPYMVPRMYLHQMADNYRYAQQNKVSVQYAELYPNWGEGPKPWVTAKLLWDPNADVDALVSEWLERAVGVQAAPYLAAYYSHWEHFWTKRIQDSTWFQEGKNLIYLLFPDAKYLELISEEEMTESKELLEAALAHAGTHKQQIRAQMLLNAFEYYESCVLSYPKTIAPITDASTALSLLQHGAITRKVELAQKRLQLAEALDNDPILKHPLSIQRFASYGFIWSGWNPSLFWRLKDYISENEHHQAGEQSGGLVFEKVKELARAADTNTLANKSADKMVEFSQVLLNAVAKSAPLWQYDANSQGHITIASNVPSINPAAFFVNNENHPGEGHCLVIHPVSLQTGLLAGRAAYYSPPGTSKGTAEMALHGLNAEGEAVFKTRSAKKQLAATAGDWSSLELFEDVSALASLTSLPNLASVTQIQVLIKVSSLAEDTVLSLGDIGLYQAALQ</sequence>
<gene>
    <name evidence="2" type="ORF">J2Z66_002277</name>
</gene>
<organism evidence="2 3">
    <name type="scientific">Paenibacillus eucommiae</name>
    <dbReference type="NCBI Taxonomy" id="1355755"/>
    <lineage>
        <taxon>Bacteria</taxon>
        <taxon>Bacillati</taxon>
        <taxon>Bacillota</taxon>
        <taxon>Bacilli</taxon>
        <taxon>Bacillales</taxon>
        <taxon>Paenibacillaceae</taxon>
        <taxon>Paenibacillus</taxon>
    </lineage>
</organism>
<evidence type="ECO:0008006" key="4">
    <source>
        <dbReference type="Google" id="ProtNLM"/>
    </source>
</evidence>
<evidence type="ECO:0000256" key="1">
    <source>
        <dbReference type="ARBA" id="ARBA00022801"/>
    </source>
</evidence>
<comment type="caution">
    <text evidence="2">The sequence shown here is derived from an EMBL/GenBank/DDBJ whole genome shotgun (WGS) entry which is preliminary data.</text>
</comment>
<dbReference type="EMBL" id="JAGGLB010000006">
    <property type="protein sequence ID" value="MBP1990671.1"/>
    <property type="molecule type" value="Genomic_DNA"/>
</dbReference>
<protein>
    <recommendedName>
        <fullName evidence="4">DUF4838 domain-containing protein</fullName>
    </recommendedName>
</protein>
<dbReference type="PANTHER" id="PTHR47406">
    <property type="entry name" value="COAGULATION FACTOR 5/8 TYPE, C-TERMINAL"/>
    <property type="match status" value="1"/>
</dbReference>
<dbReference type="InterPro" id="IPR032287">
    <property type="entry name" value="DUF4838"/>
</dbReference>
<dbReference type="Pfam" id="PF16126">
    <property type="entry name" value="DUF4838"/>
    <property type="match status" value="1"/>
</dbReference>
<proteinExistence type="predicted"/>
<dbReference type="InterPro" id="IPR029018">
    <property type="entry name" value="Hex-like_dom2"/>
</dbReference>
<reference evidence="2 3" key="1">
    <citation type="submission" date="2021-03" db="EMBL/GenBank/DDBJ databases">
        <title>Genomic Encyclopedia of Type Strains, Phase IV (KMG-IV): sequencing the most valuable type-strain genomes for metagenomic binning, comparative biology and taxonomic classification.</title>
        <authorList>
            <person name="Goeker M."/>
        </authorList>
    </citation>
    <scope>NUCLEOTIDE SEQUENCE [LARGE SCALE GENOMIC DNA]</scope>
    <source>
        <strain evidence="2 3">DSM 26048</strain>
    </source>
</reference>
<dbReference type="Proteomes" id="UP001519287">
    <property type="component" value="Unassembled WGS sequence"/>
</dbReference>